<dbReference type="OrthoDB" id="5103340at2759"/>
<dbReference type="EMBL" id="JAADJG010000949">
    <property type="protein sequence ID" value="KAF4432609.1"/>
    <property type="molecule type" value="Genomic_DNA"/>
</dbReference>
<name>A0A8H4JLZ2_9HYPO</name>
<gene>
    <name evidence="1" type="ORF">F53441_13823</name>
</gene>
<keyword evidence="1" id="KW-0347">Helicase</keyword>
<evidence type="ECO:0000313" key="1">
    <source>
        <dbReference type="EMBL" id="KAF4432609.1"/>
    </source>
</evidence>
<comment type="caution">
    <text evidence="1">The sequence shown here is derived from an EMBL/GenBank/DDBJ whole genome shotgun (WGS) entry which is preliminary data.</text>
</comment>
<keyword evidence="1" id="KW-0547">Nucleotide-binding</keyword>
<dbReference type="Proteomes" id="UP000605986">
    <property type="component" value="Unassembled WGS sequence"/>
</dbReference>
<evidence type="ECO:0000313" key="2">
    <source>
        <dbReference type="Proteomes" id="UP000605986"/>
    </source>
</evidence>
<organism evidence="1 2">
    <name type="scientific">Fusarium austroafricanum</name>
    <dbReference type="NCBI Taxonomy" id="2364996"/>
    <lineage>
        <taxon>Eukaryota</taxon>
        <taxon>Fungi</taxon>
        <taxon>Dikarya</taxon>
        <taxon>Ascomycota</taxon>
        <taxon>Pezizomycotina</taxon>
        <taxon>Sordariomycetes</taxon>
        <taxon>Hypocreomycetidae</taxon>
        <taxon>Hypocreales</taxon>
        <taxon>Nectriaceae</taxon>
        <taxon>Fusarium</taxon>
        <taxon>Fusarium concolor species complex</taxon>
    </lineage>
</organism>
<keyword evidence="2" id="KW-1185">Reference proteome</keyword>
<keyword evidence="1" id="KW-0378">Hydrolase</keyword>
<dbReference type="AlphaFoldDB" id="A0A8H4JLZ2"/>
<protein>
    <submittedName>
        <fullName evidence="1">ATP-dependent DNA helicase PIF1</fullName>
    </submittedName>
</protein>
<keyword evidence="1" id="KW-0067">ATP-binding</keyword>
<accession>A0A8H4JLZ2</accession>
<dbReference type="GO" id="GO:0004386">
    <property type="term" value="F:helicase activity"/>
    <property type="evidence" value="ECO:0007669"/>
    <property type="project" value="UniProtKB-KW"/>
</dbReference>
<reference evidence="1" key="1">
    <citation type="submission" date="2020-01" db="EMBL/GenBank/DDBJ databases">
        <title>Identification and distribution of gene clusters putatively required for synthesis of sphingolipid metabolism inhibitors in phylogenetically diverse species of the filamentous fungus Fusarium.</title>
        <authorList>
            <person name="Kim H.-S."/>
            <person name="Busman M."/>
            <person name="Brown D.W."/>
            <person name="Divon H."/>
            <person name="Uhlig S."/>
            <person name="Proctor R.H."/>
        </authorList>
    </citation>
    <scope>NUCLEOTIDE SEQUENCE</scope>
    <source>
        <strain evidence="1">NRRL 53441</strain>
    </source>
</reference>
<proteinExistence type="predicted"/>
<sequence length="78" mass="8629">MQERSILLPSAAVAWEQDNAVMLDGQIRATSVTELRRLLARIRLEIQDRSDVDLLKLHFESLPASIQALCATGVGPDD</sequence>